<sequence length="483" mass="54731">MKSNRRDFLKTAGLGSLGVFGTGILAGCTTQEEVESRLSQVKEQASRQYTQQFNMHGYAAPALDVVRVGMTGVGNRGSGTVRRLASIEGVEIVAVNDLEEDRVNEAIESISETHSPEGYYDGEDDWRRMCERDDIDLIAIATPWHLHTDQAVYAMENGKHVYTELPAAQTIEDCWRLVETSERTRRHCVQMSGSCHSGDAAYVLNMVRNGVLGEIVHGEGGYIHDLMNRYNFSKTMYHNLWRLKENIDRHGNLYPQHALTPMAQMMDLNYGDQMSYLVSMQSNDFNMAQRARELAEEDEFWEPYVGRDYRGNMNSTLIRTHKGRTILIQHDVTTPRPGIRFNLIVGSVGTYHARPGRLGFSYDDGWIPQEEYEALMEEYTPEIVRRFNEMREQAVETGRAERSYARVNATDWRLIDSLRNGLPVEMDVYDAALTSSVIPLSEWSVANKSASIDVPDFTAGAWETNERGMRVNLESGGGTTRIR</sequence>
<dbReference type="Pfam" id="PF21252">
    <property type="entry name" value="Glyco_hydro_109_C"/>
    <property type="match status" value="1"/>
</dbReference>
<dbReference type="Proteomes" id="UP001165366">
    <property type="component" value="Unassembled WGS sequence"/>
</dbReference>
<dbReference type="InterPro" id="IPR000683">
    <property type="entry name" value="Gfo/Idh/MocA-like_OxRdtase_N"/>
</dbReference>
<dbReference type="InterPro" id="IPR050463">
    <property type="entry name" value="Gfo/Idh/MocA_oxidrdct_glycsds"/>
</dbReference>
<evidence type="ECO:0000256" key="3">
    <source>
        <dbReference type="ARBA" id="ARBA00022801"/>
    </source>
</evidence>
<comment type="caution">
    <text evidence="8">The sequence shown here is derived from an EMBL/GenBank/DDBJ whole genome shotgun (WGS) entry which is preliminary data.</text>
</comment>
<keyword evidence="9" id="KW-1185">Reference proteome</keyword>
<evidence type="ECO:0000256" key="2">
    <source>
        <dbReference type="ARBA" id="ARBA00009329"/>
    </source>
</evidence>
<dbReference type="EMBL" id="JAKLWS010000002">
    <property type="protein sequence ID" value="MCG2587479.1"/>
    <property type="molecule type" value="Genomic_DNA"/>
</dbReference>
<protein>
    <submittedName>
        <fullName evidence="8">Gfo/Idh/MocA family oxidoreductase</fullName>
    </submittedName>
</protein>
<evidence type="ECO:0000259" key="6">
    <source>
        <dbReference type="Pfam" id="PF01408"/>
    </source>
</evidence>
<name>A0ABS9K9F7_9BACT</name>
<dbReference type="RefSeq" id="WP_237852323.1">
    <property type="nucleotide sequence ID" value="NZ_JAKLWS010000002.1"/>
</dbReference>
<dbReference type="PROSITE" id="PS51257">
    <property type="entry name" value="PROKAR_LIPOPROTEIN"/>
    <property type="match status" value="1"/>
</dbReference>
<dbReference type="Pfam" id="PF01408">
    <property type="entry name" value="GFO_IDH_MocA"/>
    <property type="match status" value="1"/>
</dbReference>
<accession>A0ABS9K9F7</accession>
<dbReference type="InterPro" id="IPR006311">
    <property type="entry name" value="TAT_signal"/>
</dbReference>
<evidence type="ECO:0000256" key="5">
    <source>
        <dbReference type="ARBA" id="ARBA00023295"/>
    </source>
</evidence>
<dbReference type="SUPFAM" id="SSF51735">
    <property type="entry name" value="NAD(P)-binding Rossmann-fold domains"/>
    <property type="match status" value="1"/>
</dbReference>
<evidence type="ECO:0000256" key="1">
    <source>
        <dbReference type="ARBA" id="ARBA00001911"/>
    </source>
</evidence>
<comment type="similarity">
    <text evidence="2">Belongs to the Gfo/Idh/MocA family. Glycosyl hydrolase 109 subfamily.</text>
</comment>
<keyword evidence="4" id="KW-0520">NAD</keyword>
<keyword evidence="5" id="KW-0326">Glycosidase</keyword>
<gene>
    <name evidence="8" type="ORF">L6773_02795</name>
</gene>
<evidence type="ECO:0000256" key="4">
    <source>
        <dbReference type="ARBA" id="ARBA00023027"/>
    </source>
</evidence>
<evidence type="ECO:0000313" key="8">
    <source>
        <dbReference type="EMBL" id="MCG2587479.1"/>
    </source>
</evidence>
<comment type="cofactor">
    <cofactor evidence="1">
        <name>NAD(+)</name>
        <dbReference type="ChEBI" id="CHEBI:57540"/>
    </cofactor>
</comment>
<dbReference type="InterPro" id="IPR049303">
    <property type="entry name" value="Glyco_hydro_109_C"/>
</dbReference>
<reference evidence="8" key="2">
    <citation type="submission" date="2024-05" db="EMBL/GenBank/DDBJ databases">
        <title>Rhodohalobacter halophilus gen. nov., sp. nov., a moderately halophilic member of the family Balneolaceae.</title>
        <authorList>
            <person name="Xia J."/>
        </authorList>
    </citation>
    <scope>NUCLEOTIDE SEQUENCE</scope>
    <source>
        <strain evidence="8">WB101</strain>
    </source>
</reference>
<reference evidence="8" key="1">
    <citation type="submission" date="2022-01" db="EMBL/GenBank/DDBJ databases">
        <authorList>
            <person name="Wang Y."/>
        </authorList>
    </citation>
    <scope>NUCLEOTIDE SEQUENCE</scope>
    <source>
        <strain evidence="8">WB101</strain>
    </source>
</reference>
<dbReference type="PANTHER" id="PTHR43818:SF1">
    <property type="entry name" value="GLYCOSYL HYDROLASE FAMILY 109 PROTEIN"/>
    <property type="match status" value="1"/>
</dbReference>
<dbReference type="InterPro" id="IPR036291">
    <property type="entry name" value="NAD(P)-bd_dom_sf"/>
</dbReference>
<evidence type="ECO:0000259" key="7">
    <source>
        <dbReference type="Pfam" id="PF21252"/>
    </source>
</evidence>
<dbReference type="PROSITE" id="PS51318">
    <property type="entry name" value="TAT"/>
    <property type="match status" value="1"/>
</dbReference>
<dbReference type="Gene3D" id="3.40.50.720">
    <property type="entry name" value="NAD(P)-binding Rossmann-like Domain"/>
    <property type="match status" value="1"/>
</dbReference>
<feature type="domain" description="Glycosyl hydrolase 109 C-terminal" evidence="7">
    <location>
        <begin position="203"/>
        <end position="353"/>
    </location>
</feature>
<proteinExistence type="inferred from homology"/>
<feature type="domain" description="Gfo/Idh/MocA-like oxidoreductase N-terminal" evidence="6">
    <location>
        <begin position="66"/>
        <end position="186"/>
    </location>
</feature>
<keyword evidence="3" id="KW-0378">Hydrolase</keyword>
<dbReference type="Gene3D" id="3.30.360.10">
    <property type="entry name" value="Dihydrodipicolinate Reductase, domain 2"/>
    <property type="match status" value="1"/>
</dbReference>
<dbReference type="PANTHER" id="PTHR43818">
    <property type="entry name" value="BCDNA.GH03377"/>
    <property type="match status" value="1"/>
</dbReference>
<organism evidence="8 9">
    <name type="scientific">Rhodohalobacter sulfatireducens</name>
    <dbReference type="NCBI Taxonomy" id="2911366"/>
    <lineage>
        <taxon>Bacteria</taxon>
        <taxon>Pseudomonadati</taxon>
        <taxon>Balneolota</taxon>
        <taxon>Balneolia</taxon>
        <taxon>Balneolales</taxon>
        <taxon>Balneolaceae</taxon>
        <taxon>Rhodohalobacter</taxon>
    </lineage>
</organism>
<evidence type="ECO:0000313" key="9">
    <source>
        <dbReference type="Proteomes" id="UP001165366"/>
    </source>
</evidence>